<dbReference type="Proteomes" id="UP000681722">
    <property type="component" value="Unassembled WGS sequence"/>
</dbReference>
<dbReference type="PANTHER" id="PTHR19229">
    <property type="entry name" value="ATP-BINDING CASSETTE TRANSPORTER SUBFAMILY A ABCA"/>
    <property type="match status" value="1"/>
</dbReference>
<evidence type="ECO:0000256" key="2">
    <source>
        <dbReference type="ARBA" id="ARBA00022692"/>
    </source>
</evidence>
<proteinExistence type="predicted"/>
<feature type="non-terminal residue" evidence="7">
    <location>
        <position position="1"/>
    </location>
</feature>
<sequence length="369" mass="42316">MSANKFFIHFSQFRALFLKTILLARRKRGPTIIEILLACVFLGLLIGLRYVVDRRYYGSYQVSRFRPQDKMTLNRTNGTANLIYYYPSSVCVDSIINSTIEKLQTSWPLFSPIVQSISNPNVDNLPMATQQIIYAFIYFTNIGSTCNSSAGMPDQITYTLRLQENGVFNYRAEQTVIQPTNYLWKTSPEAYCQDTSNTANYTGAFLGMQYFIDLALIEYSTNVPMNDLSNVHLDHLGCPAYYDDQLNSVYNFFVPIFISTIYMITFIMNVGYIVEERHTKTKEYLRIFGLRSWINNLVWVCRSMCFYLVLSALITGLANVVLPSSGTRFNSVSKALFNNTHWTVILTILFIYSIQMSTFGVLIGQFFST</sequence>
<evidence type="ECO:0000256" key="4">
    <source>
        <dbReference type="ARBA" id="ARBA00023136"/>
    </source>
</evidence>
<feature type="transmembrane region" description="Helical" evidence="5">
    <location>
        <begin position="296"/>
        <end position="322"/>
    </location>
</feature>
<dbReference type="EMBL" id="CAJNOQ010005359">
    <property type="protein sequence ID" value="CAF1095997.1"/>
    <property type="molecule type" value="Genomic_DNA"/>
</dbReference>
<dbReference type="Pfam" id="PF12698">
    <property type="entry name" value="ABC2_membrane_3"/>
    <property type="match status" value="1"/>
</dbReference>
<evidence type="ECO:0000259" key="6">
    <source>
        <dbReference type="Pfam" id="PF12698"/>
    </source>
</evidence>
<dbReference type="InterPro" id="IPR013525">
    <property type="entry name" value="ABC2_TM"/>
</dbReference>
<dbReference type="GO" id="GO:0016020">
    <property type="term" value="C:membrane"/>
    <property type="evidence" value="ECO:0007669"/>
    <property type="project" value="UniProtKB-SubCell"/>
</dbReference>
<keyword evidence="9" id="KW-1185">Reference proteome</keyword>
<dbReference type="InterPro" id="IPR026082">
    <property type="entry name" value="ABCA"/>
</dbReference>
<protein>
    <recommendedName>
        <fullName evidence="6">ABC-2 type transporter transmembrane domain-containing protein</fullName>
    </recommendedName>
</protein>
<evidence type="ECO:0000313" key="9">
    <source>
        <dbReference type="Proteomes" id="UP000663829"/>
    </source>
</evidence>
<keyword evidence="4 5" id="KW-0472">Membrane</keyword>
<reference evidence="7" key="1">
    <citation type="submission" date="2021-02" db="EMBL/GenBank/DDBJ databases">
        <authorList>
            <person name="Nowell W R."/>
        </authorList>
    </citation>
    <scope>NUCLEOTIDE SEQUENCE</scope>
</reference>
<dbReference type="Proteomes" id="UP000663829">
    <property type="component" value="Unassembled WGS sequence"/>
</dbReference>
<keyword evidence="3 5" id="KW-1133">Transmembrane helix</keyword>
<gene>
    <name evidence="7" type="ORF">GPM918_LOCUS18508</name>
    <name evidence="8" type="ORF">SRO942_LOCUS18505</name>
</gene>
<dbReference type="OrthoDB" id="10255969at2759"/>
<feature type="transmembrane region" description="Helical" evidence="5">
    <location>
        <begin position="252"/>
        <end position="275"/>
    </location>
</feature>
<evidence type="ECO:0000256" key="5">
    <source>
        <dbReference type="SAM" id="Phobius"/>
    </source>
</evidence>
<feature type="transmembrane region" description="Helical" evidence="5">
    <location>
        <begin position="342"/>
        <end position="367"/>
    </location>
</feature>
<organism evidence="7 9">
    <name type="scientific">Didymodactylos carnosus</name>
    <dbReference type="NCBI Taxonomy" id="1234261"/>
    <lineage>
        <taxon>Eukaryota</taxon>
        <taxon>Metazoa</taxon>
        <taxon>Spiralia</taxon>
        <taxon>Gnathifera</taxon>
        <taxon>Rotifera</taxon>
        <taxon>Eurotatoria</taxon>
        <taxon>Bdelloidea</taxon>
        <taxon>Philodinida</taxon>
        <taxon>Philodinidae</taxon>
        <taxon>Didymodactylos</taxon>
    </lineage>
</organism>
<feature type="transmembrane region" description="Helical" evidence="5">
    <location>
        <begin position="31"/>
        <end position="52"/>
    </location>
</feature>
<comment type="caution">
    <text evidence="7">The sequence shown here is derived from an EMBL/GenBank/DDBJ whole genome shotgun (WGS) entry which is preliminary data.</text>
</comment>
<dbReference type="GO" id="GO:0140359">
    <property type="term" value="F:ABC-type transporter activity"/>
    <property type="evidence" value="ECO:0007669"/>
    <property type="project" value="InterPro"/>
</dbReference>
<accession>A0A814NUI3</accession>
<name>A0A814NUI3_9BILA</name>
<keyword evidence="2 5" id="KW-0812">Transmembrane</keyword>
<dbReference type="AlphaFoldDB" id="A0A814NUI3"/>
<evidence type="ECO:0000256" key="1">
    <source>
        <dbReference type="ARBA" id="ARBA00004141"/>
    </source>
</evidence>
<dbReference type="EMBL" id="CAJOBC010005359">
    <property type="protein sequence ID" value="CAF3861337.1"/>
    <property type="molecule type" value="Genomic_DNA"/>
</dbReference>
<evidence type="ECO:0000313" key="8">
    <source>
        <dbReference type="EMBL" id="CAF3861337.1"/>
    </source>
</evidence>
<feature type="domain" description="ABC-2 type transporter transmembrane" evidence="6">
    <location>
        <begin position="216"/>
        <end position="368"/>
    </location>
</feature>
<comment type="subcellular location">
    <subcellularLocation>
        <location evidence="1">Membrane</location>
        <topology evidence="1">Multi-pass membrane protein</topology>
    </subcellularLocation>
</comment>
<evidence type="ECO:0000256" key="3">
    <source>
        <dbReference type="ARBA" id="ARBA00022989"/>
    </source>
</evidence>
<evidence type="ECO:0000313" key="7">
    <source>
        <dbReference type="EMBL" id="CAF1095997.1"/>
    </source>
</evidence>